<dbReference type="CDD" id="cd06464">
    <property type="entry name" value="ACD_sHsps-like"/>
    <property type="match status" value="1"/>
</dbReference>
<gene>
    <name evidence="11" type="ORF">Scaly_1204000</name>
</gene>
<evidence type="ECO:0000256" key="1">
    <source>
        <dbReference type="ARBA" id="ARBA00004167"/>
    </source>
</evidence>
<keyword evidence="3" id="KW-0812">Transmembrane</keyword>
<dbReference type="Gene3D" id="2.60.40.790">
    <property type="match status" value="1"/>
</dbReference>
<dbReference type="GO" id="GO:0016413">
    <property type="term" value="F:O-acetyltransferase activity"/>
    <property type="evidence" value="ECO:0007669"/>
    <property type="project" value="InterPro"/>
</dbReference>
<comment type="similarity">
    <text evidence="2">Belongs to the PC-esterase family. TBL subfamily.</text>
</comment>
<dbReference type="Pfam" id="PF00011">
    <property type="entry name" value="HSP20"/>
    <property type="match status" value="1"/>
</dbReference>
<dbReference type="SUPFAM" id="SSF49764">
    <property type="entry name" value="HSP20-like chaperones"/>
    <property type="match status" value="1"/>
</dbReference>
<sequence length="615" mass="69020">MESQMVRRRSGVIAAHLASHEDMSASATHVFPMSCSNSLNTVIGRRDNRTYFARQGSSAHGPHMRQASSEQGNYTQPRTPFKTTDHGNKGPNALGTPAFSRPAQLQPDIPSVKGIQSAEAPRFARPNGKHGQPEFHSEGKKSNFASKGSEWSPRMDVLESGLNYVVTLEIPGVSIDNIKVEVDDQNVIVTGNRPNWSCAVATSKTSTPSYLRREILQGPYRIVWPLPTNANKEHVSAEIQDGLLQITIPKLSGLRGLGANGEYGVVPKLYWIQIQISFLVLATITSLSTNVEGKIGQQGCDIFQGKWVLDSSYPLYESSQCPFIEPQFNCRKNGRPDKEYAKYRWQPSGCKLPRFNGVKLLRKLKGKKVMFVGDSLSLNQWQSLTCMLHVAAPQALYSLHTKDGLSTFTFPEYDVSLKFIRNAFLVDIKVEGRGRVLRLDSISTAKIWRGFNLLIFNSWHWWLHTGRKQHWDWIAYGNNTVKDMDRLVAYKKALNTWAKWIDSNIDPTKTRVFFQGVSPDHGSGQRSTADNCGGRTRPLKRPGSPHPAELVLENVLRGMGKTVHLLNVTRISQVRIDGHPSVYGHGGHRDMDCSHWCLSGVPDIWNQFLYYMLIH</sequence>
<reference evidence="11" key="2">
    <citation type="journal article" date="2024" name="Plant">
        <title>Genomic evolution and insights into agronomic trait innovations of Sesamum species.</title>
        <authorList>
            <person name="Miao H."/>
            <person name="Wang L."/>
            <person name="Qu L."/>
            <person name="Liu H."/>
            <person name="Sun Y."/>
            <person name="Le M."/>
            <person name="Wang Q."/>
            <person name="Wei S."/>
            <person name="Zheng Y."/>
            <person name="Lin W."/>
            <person name="Duan Y."/>
            <person name="Cao H."/>
            <person name="Xiong S."/>
            <person name="Wang X."/>
            <person name="Wei L."/>
            <person name="Li C."/>
            <person name="Ma Q."/>
            <person name="Ju M."/>
            <person name="Zhao R."/>
            <person name="Li G."/>
            <person name="Mu C."/>
            <person name="Tian Q."/>
            <person name="Mei H."/>
            <person name="Zhang T."/>
            <person name="Gao T."/>
            <person name="Zhang H."/>
        </authorList>
    </citation>
    <scope>NUCLEOTIDE SEQUENCE</scope>
    <source>
        <strain evidence="11">KEN8</strain>
    </source>
</reference>
<keyword evidence="6" id="KW-0472">Membrane</keyword>
<proteinExistence type="inferred from homology"/>
<keyword evidence="4" id="KW-0735">Signal-anchor</keyword>
<feature type="region of interest" description="Disordered" evidence="9">
    <location>
        <begin position="55"/>
        <end position="107"/>
    </location>
</feature>
<dbReference type="InterPro" id="IPR025846">
    <property type="entry name" value="TBL_N"/>
</dbReference>
<dbReference type="GO" id="GO:0016020">
    <property type="term" value="C:membrane"/>
    <property type="evidence" value="ECO:0007669"/>
    <property type="project" value="UniProtKB-SubCell"/>
</dbReference>
<dbReference type="InterPro" id="IPR008978">
    <property type="entry name" value="HSP20-like_chaperone"/>
</dbReference>
<evidence type="ECO:0000256" key="8">
    <source>
        <dbReference type="RuleBase" id="RU003616"/>
    </source>
</evidence>
<dbReference type="AlphaFoldDB" id="A0AAW2Q3Y4"/>
<dbReference type="InterPro" id="IPR002068">
    <property type="entry name" value="A-crystallin/Hsp20_dom"/>
</dbReference>
<dbReference type="Pfam" id="PF13839">
    <property type="entry name" value="PC-Esterase"/>
    <property type="match status" value="1"/>
</dbReference>
<evidence type="ECO:0000313" key="11">
    <source>
        <dbReference type="EMBL" id="KAL0362488.1"/>
    </source>
</evidence>
<reference evidence="11" key="1">
    <citation type="submission" date="2020-06" db="EMBL/GenBank/DDBJ databases">
        <authorList>
            <person name="Li T."/>
            <person name="Hu X."/>
            <person name="Zhang T."/>
            <person name="Song X."/>
            <person name="Zhang H."/>
            <person name="Dai N."/>
            <person name="Sheng W."/>
            <person name="Hou X."/>
            <person name="Wei L."/>
        </authorList>
    </citation>
    <scope>NUCLEOTIDE SEQUENCE</scope>
    <source>
        <strain evidence="11">KEN8</strain>
        <tissue evidence="11">Leaf</tissue>
    </source>
</reference>
<feature type="compositionally biased region" description="Basic and acidic residues" evidence="9">
    <location>
        <begin position="131"/>
        <end position="141"/>
    </location>
</feature>
<feature type="region of interest" description="Disordered" evidence="9">
    <location>
        <begin position="516"/>
        <end position="544"/>
    </location>
</feature>
<name>A0AAW2Q3Y4_9LAMI</name>
<organism evidence="11">
    <name type="scientific">Sesamum calycinum</name>
    <dbReference type="NCBI Taxonomy" id="2727403"/>
    <lineage>
        <taxon>Eukaryota</taxon>
        <taxon>Viridiplantae</taxon>
        <taxon>Streptophyta</taxon>
        <taxon>Embryophyta</taxon>
        <taxon>Tracheophyta</taxon>
        <taxon>Spermatophyta</taxon>
        <taxon>Magnoliopsida</taxon>
        <taxon>eudicotyledons</taxon>
        <taxon>Gunneridae</taxon>
        <taxon>Pentapetalae</taxon>
        <taxon>asterids</taxon>
        <taxon>lamiids</taxon>
        <taxon>Lamiales</taxon>
        <taxon>Pedaliaceae</taxon>
        <taxon>Sesamum</taxon>
    </lineage>
</organism>
<dbReference type="EMBL" id="JACGWM010000007">
    <property type="protein sequence ID" value="KAL0362488.1"/>
    <property type="molecule type" value="Genomic_DNA"/>
</dbReference>
<comment type="caution">
    <text evidence="11">The sequence shown here is derived from an EMBL/GenBank/DDBJ whole genome shotgun (WGS) entry which is preliminary data.</text>
</comment>
<feature type="region of interest" description="Disordered" evidence="9">
    <location>
        <begin position="122"/>
        <end position="150"/>
    </location>
</feature>
<feature type="compositionally biased region" description="Polar residues" evidence="9">
    <location>
        <begin position="66"/>
        <end position="82"/>
    </location>
</feature>
<dbReference type="InterPro" id="IPR029962">
    <property type="entry name" value="TBL"/>
</dbReference>
<evidence type="ECO:0000256" key="4">
    <source>
        <dbReference type="ARBA" id="ARBA00022968"/>
    </source>
</evidence>
<dbReference type="PANTHER" id="PTHR32285">
    <property type="entry name" value="PROTEIN TRICHOME BIREFRINGENCE-LIKE 9-RELATED"/>
    <property type="match status" value="1"/>
</dbReference>
<keyword evidence="5" id="KW-1133">Transmembrane helix</keyword>
<dbReference type="Pfam" id="PF14416">
    <property type="entry name" value="PMR5N"/>
    <property type="match status" value="1"/>
</dbReference>
<evidence type="ECO:0000256" key="9">
    <source>
        <dbReference type="SAM" id="MobiDB-lite"/>
    </source>
</evidence>
<evidence type="ECO:0000256" key="6">
    <source>
        <dbReference type="ARBA" id="ARBA00023136"/>
    </source>
</evidence>
<dbReference type="GO" id="GO:0005794">
    <property type="term" value="C:Golgi apparatus"/>
    <property type="evidence" value="ECO:0007669"/>
    <property type="project" value="TreeGrafter"/>
</dbReference>
<comment type="subcellular location">
    <subcellularLocation>
        <location evidence="1">Membrane</location>
        <topology evidence="1">Single-pass membrane protein</topology>
    </subcellularLocation>
</comment>
<dbReference type="InterPro" id="IPR026057">
    <property type="entry name" value="TBL_C"/>
</dbReference>
<accession>A0AAW2Q3Y4</accession>
<evidence type="ECO:0000256" key="5">
    <source>
        <dbReference type="ARBA" id="ARBA00022989"/>
    </source>
</evidence>
<feature type="domain" description="SHSP" evidence="10">
    <location>
        <begin position="146"/>
        <end position="266"/>
    </location>
</feature>
<evidence type="ECO:0000259" key="10">
    <source>
        <dbReference type="PROSITE" id="PS01031"/>
    </source>
</evidence>
<protein>
    <submittedName>
        <fullName evidence="11">Protein trichome birefringence-like 43</fullName>
    </submittedName>
</protein>
<dbReference type="PROSITE" id="PS01031">
    <property type="entry name" value="SHSP"/>
    <property type="match status" value="1"/>
</dbReference>
<comment type="similarity">
    <text evidence="7 8">Belongs to the small heat shock protein (HSP20) family.</text>
</comment>
<evidence type="ECO:0000256" key="7">
    <source>
        <dbReference type="PROSITE-ProRule" id="PRU00285"/>
    </source>
</evidence>
<evidence type="ECO:0000256" key="2">
    <source>
        <dbReference type="ARBA" id="ARBA00007727"/>
    </source>
</evidence>
<dbReference type="PANTHER" id="PTHR32285:SF372">
    <property type="entry name" value="PROTEIN TRICHOME BIREFRINGENCE-LIKE 43"/>
    <property type="match status" value="1"/>
</dbReference>
<evidence type="ECO:0000256" key="3">
    <source>
        <dbReference type="ARBA" id="ARBA00022692"/>
    </source>
</evidence>